<evidence type="ECO:0000256" key="1">
    <source>
        <dbReference type="ARBA" id="ARBA00023186"/>
    </source>
</evidence>
<sequence>PRACGFDQEDMDMDDNDNSFSAFIQFGYNGINGVHQRHQESLHIQRKVQDPPVIHELKVFLEEIYHGSTRRMKITCRRPNADGWTMTEEKILNIVIKQEGNSTPDNIPTDIVFFLKDKPHSHFKRDGTNMVYTANTSPKKVGVSGNTHGVGSVTGLWHVEPRRESGGAALKHLTSNQVTRKHFPPMDSKEELTDRLWEGPVLADATPGV</sequence>
<reference evidence="3" key="2">
    <citation type="submission" date="2025-09" db="UniProtKB">
        <authorList>
            <consortium name="Ensembl"/>
        </authorList>
    </citation>
    <scope>IDENTIFICATION</scope>
</reference>
<feature type="domain" description="Chaperone DnaJ C-terminal" evidence="2">
    <location>
        <begin position="55"/>
        <end position="141"/>
    </location>
</feature>
<keyword evidence="4" id="KW-1185">Reference proteome</keyword>
<dbReference type="InterPro" id="IPR051339">
    <property type="entry name" value="DnaJ_subfamily_B"/>
</dbReference>
<dbReference type="Pfam" id="PF01556">
    <property type="entry name" value="DnaJ_C"/>
    <property type="match status" value="1"/>
</dbReference>
<dbReference type="InterPro" id="IPR002939">
    <property type="entry name" value="DnaJ_C"/>
</dbReference>
<organism evidence="3 4">
    <name type="scientific">Serinus canaria</name>
    <name type="common">Island canary</name>
    <name type="synonym">Fringilla canaria</name>
    <dbReference type="NCBI Taxonomy" id="9135"/>
    <lineage>
        <taxon>Eukaryota</taxon>
        <taxon>Metazoa</taxon>
        <taxon>Chordata</taxon>
        <taxon>Craniata</taxon>
        <taxon>Vertebrata</taxon>
        <taxon>Euteleostomi</taxon>
        <taxon>Archelosauria</taxon>
        <taxon>Archosauria</taxon>
        <taxon>Dinosauria</taxon>
        <taxon>Saurischia</taxon>
        <taxon>Theropoda</taxon>
        <taxon>Coelurosauria</taxon>
        <taxon>Aves</taxon>
        <taxon>Neognathae</taxon>
        <taxon>Neoaves</taxon>
        <taxon>Telluraves</taxon>
        <taxon>Australaves</taxon>
        <taxon>Passeriformes</taxon>
        <taxon>Passeroidea</taxon>
        <taxon>Fringillidae</taxon>
        <taxon>Carduelinae</taxon>
        <taxon>Serinus</taxon>
    </lineage>
</organism>
<dbReference type="AlphaFoldDB" id="A0A8C9U730"/>
<name>A0A8C9U730_SERCA</name>
<dbReference type="PANTHER" id="PTHR24078:SF553">
    <property type="entry name" value="DNAJ HOMOLOG SUBFAMILY B MEMBER 5"/>
    <property type="match status" value="1"/>
</dbReference>
<dbReference type="Gene3D" id="2.60.260.20">
    <property type="entry name" value="Urease metallochaperone UreE, N-terminal domain"/>
    <property type="match status" value="1"/>
</dbReference>
<dbReference type="Proteomes" id="UP000694409">
    <property type="component" value="Unassembled WGS sequence"/>
</dbReference>
<dbReference type="SUPFAM" id="SSF49493">
    <property type="entry name" value="HSP40/DnaJ peptide-binding domain"/>
    <property type="match status" value="1"/>
</dbReference>
<dbReference type="GO" id="GO:0051082">
    <property type="term" value="F:unfolded protein binding"/>
    <property type="evidence" value="ECO:0007669"/>
    <property type="project" value="InterPro"/>
</dbReference>
<accession>A0A8C9U730</accession>
<dbReference type="PANTHER" id="PTHR24078">
    <property type="entry name" value="DNAJ HOMOLOG SUBFAMILY C MEMBER"/>
    <property type="match status" value="1"/>
</dbReference>
<dbReference type="GO" id="GO:0051087">
    <property type="term" value="F:protein-folding chaperone binding"/>
    <property type="evidence" value="ECO:0007669"/>
    <property type="project" value="TreeGrafter"/>
</dbReference>
<evidence type="ECO:0000313" key="3">
    <source>
        <dbReference type="Ensembl" id="ENSSCAP00000004841.1"/>
    </source>
</evidence>
<dbReference type="GO" id="GO:0005829">
    <property type="term" value="C:cytosol"/>
    <property type="evidence" value="ECO:0007669"/>
    <property type="project" value="TreeGrafter"/>
</dbReference>
<dbReference type="GO" id="GO:0006457">
    <property type="term" value="P:protein folding"/>
    <property type="evidence" value="ECO:0007669"/>
    <property type="project" value="InterPro"/>
</dbReference>
<dbReference type="OMA" id="KRDGTNM"/>
<evidence type="ECO:0000259" key="2">
    <source>
        <dbReference type="Pfam" id="PF01556"/>
    </source>
</evidence>
<proteinExistence type="predicted"/>
<evidence type="ECO:0000313" key="4">
    <source>
        <dbReference type="Proteomes" id="UP000694409"/>
    </source>
</evidence>
<dbReference type="GeneTree" id="ENSGT00940000156090"/>
<dbReference type="InterPro" id="IPR008971">
    <property type="entry name" value="HSP40/DnaJ_pept-bd"/>
</dbReference>
<protein>
    <recommendedName>
        <fullName evidence="2">Chaperone DnaJ C-terminal domain-containing protein</fullName>
    </recommendedName>
</protein>
<reference evidence="3" key="1">
    <citation type="submission" date="2025-08" db="UniProtKB">
        <authorList>
            <consortium name="Ensembl"/>
        </authorList>
    </citation>
    <scope>IDENTIFICATION</scope>
</reference>
<dbReference type="Ensembl" id="ENSSCAT00000005594.1">
    <property type="protein sequence ID" value="ENSSCAP00000004841.1"/>
    <property type="gene ID" value="ENSSCAG00000003916.1"/>
</dbReference>
<keyword evidence="1" id="KW-0143">Chaperone</keyword>